<dbReference type="STRING" id="168384.SAMN05660368_02941"/>
<feature type="region of interest" description="Disordered" evidence="1">
    <location>
        <begin position="40"/>
        <end position="65"/>
    </location>
</feature>
<protein>
    <submittedName>
        <fullName evidence="2">Uncharacterized protein</fullName>
    </submittedName>
</protein>
<dbReference type="AlphaFoldDB" id="C6LIM7"/>
<dbReference type="EMBL" id="ACCL02000018">
    <property type="protein sequence ID" value="EET59416.1"/>
    <property type="molecule type" value="Genomic_DNA"/>
</dbReference>
<keyword evidence="3" id="KW-1185">Reference proteome</keyword>
<evidence type="ECO:0000256" key="1">
    <source>
        <dbReference type="SAM" id="MobiDB-lite"/>
    </source>
</evidence>
<organism evidence="2 3">
    <name type="scientific">Marvinbryantia formatexigens DSM 14469</name>
    <dbReference type="NCBI Taxonomy" id="478749"/>
    <lineage>
        <taxon>Bacteria</taxon>
        <taxon>Bacillati</taxon>
        <taxon>Bacillota</taxon>
        <taxon>Clostridia</taxon>
        <taxon>Lachnospirales</taxon>
        <taxon>Lachnospiraceae</taxon>
        <taxon>Marvinbryantia</taxon>
    </lineage>
</organism>
<evidence type="ECO:0000313" key="3">
    <source>
        <dbReference type="Proteomes" id="UP000005561"/>
    </source>
</evidence>
<comment type="caution">
    <text evidence="2">The sequence shown here is derived from an EMBL/GenBank/DDBJ whole genome shotgun (WGS) entry which is preliminary data.</text>
</comment>
<proteinExistence type="predicted"/>
<evidence type="ECO:0000313" key="2">
    <source>
        <dbReference type="EMBL" id="EET59416.1"/>
    </source>
</evidence>
<dbReference type="Proteomes" id="UP000005561">
    <property type="component" value="Unassembled WGS sequence"/>
</dbReference>
<gene>
    <name evidence="2" type="ORF">BRYFOR_08507</name>
</gene>
<name>C6LIM7_9FIRM</name>
<dbReference type="RefSeq" id="WP_006863276.1">
    <property type="nucleotide sequence ID" value="NZ_ACCL02000018.1"/>
</dbReference>
<sequence length="65" mass="7365">MVSKLAMLYNTLLTIETKGGHTKTMADCLRFLEQLMSEENQKKEEAKTKNAEDADAATTEKKEEK</sequence>
<reference evidence="2" key="1">
    <citation type="submission" date="2009-07" db="EMBL/GenBank/DDBJ databases">
        <authorList>
            <person name="Weinstock G."/>
            <person name="Sodergren E."/>
            <person name="Clifton S."/>
            <person name="Fulton L."/>
            <person name="Fulton B."/>
            <person name="Courtney L."/>
            <person name="Fronick C."/>
            <person name="Harrison M."/>
            <person name="Strong C."/>
            <person name="Farmer C."/>
            <person name="Delahaunty K."/>
            <person name="Markovic C."/>
            <person name="Hall O."/>
            <person name="Minx P."/>
            <person name="Tomlinson C."/>
            <person name="Mitreva M."/>
            <person name="Nelson J."/>
            <person name="Hou S."/>
            <person name="Wollam A."/>
            <person name="Pepin K.H."/>
            <person name="Johnson M."/>
            <person name="Bhonagiri V."/>
            <person name="Nash W.E."/>
            <person name="Warren W."/>
            <person name="Chinwalla A."/>
            <person name="Mardis E.R."/>
            <person name="Wilson R.K."/>
        </authorList>
    </citation>
    <scope>NUCLEOTIDE SEQUENCE [LARGE SCALE GENOMIC DNA]</scope>
    <source>
        <strain evidence="2">DSM 14469</strain>
    </source>
</reference>
<accession>C6LIM7</accession>